<evidence type="ECO:0000313" key="7">
    <source>
        <dbReference type="EMBL" id="CAB4924795.1"/>
    </source>
</evidence>
<dbReference type="SMART" id="SM00490">
    <property type="entry name" value="HELICc"/>
    <property type="match status" value="1"/>
</dbReference>
<evidence type="ECO:0000256" key="2">
    <source>
        <dbReference type="ARBA" id="ARBA00022801"/>
    </source>
</evidence>
<evidence type="ECO:0000256" key="4">
    <source>
        <dbReference type="ARBA" id="ARBA00022840"/>
    </source>
</evidence>
<keyword evidence="2" id="KW-0378">Hydrolase</keyword>
<feature type="domain" description="Helicase C-terminal" evidence="6">
    <location>
        <begin position="606"/>
        <end position="766"/>
    </location>
</feature>
<dbReference type="InterPro" id="IPR049730">
    <property type="entry name" value="SNF2/RAD54-like_C"/>
</dbReference>
<name>A0A6J7I216_9ZZZZ</name>
<dbReference type="Pfam" id="PF00271">
    <property type="entry name" value="Helicase_C"/>
    <property type="match status" value="1"/>
</dbReference>
<sequence length="1120" mass="123840">MFPHNGQIVGSTFGYHPLHEDLSQVAGLATVGRILILGPDVPDIASETRGMRYLPTPQVQLPRGIYWFASQGVVDLLVVTEGAPSAPGEFLDRSLLSDTHALVNAAAWHDSLWNDALEVVPPSFDVADEVIVVASGQDSVVRRRRFTSGSWLYEIRLEGRLQNLAENQLAPFPDDDDPLMWMASPPAPVPRFAATLTRAKLEGSFTDTVFSFRATRTLFRPYQFKPVIKLLQTGKSRLLIADEVGLGKTIEAGLIWTELEARRSADRVLIVCPSNLVAKWRSEMDERFNFSLQELDGRAMADFEERARTGRLPRRGAYIGSLERLRRWEALEELTGVIPQFDLVVFDEAHQLRNVGNRSNAFGAVMSELADTMVFLSATPLNLRSEDLFNLLDLLSPGEFGDALALDEQLEPNAVLHQVTETLADPDWTAERRLALLDTVDDSVFGRLLDQRPEMEFLREILAVEPLTAGEIVRAKRYLADLNALSAVVTRTRKVEVDESKAIREPRLLEVAWLPAESHFYREYYKWCRARADAAGTPIGFAMQMPLRLASACLPAAGRAVLEWTPLDFDPVDEDSEPSRKTASALVAPHPELVKAASELKGIDTKLEALVPNIKDLVEAGRQCLLFTFSRPTLEYLSQHLSGIARVAVLHGGVSKDARQRILSDFRQGAYDVVLANRVASEGLDFEFCSVVINYDLPWNPMEVEQRIGRIDRIGQAAEKVIVVNFYNDETIDQRILLKVLERIGVFERSIGALEPIIQSTLTDLEQTFFDFSLSDEQREAKALQVLEAVEAQSAGIEDLSSAASFLLVSNDVDVSGMEEELLRTGRYVGQTELTHLLDDWCQTAGAPGVKVAKNGRTMTLRGNDAMAQQLQGLVSRGHRSSLETQELISMLQSELEINLILDQEVARTGGGNLLTATHPLVLTALSVPGFQNSRFSTIRVASSESGPPAGRYLVQLGVAQWTGVRPGREIWGAAVSSDGQEAPPGVVDALLSQLASGGLMTGGLATSSLSTAENLMRTNQLLARRQISEAALRERESSALLASRRASLTILHERKIQAIGSRIVTASQRERSRVIPLFHAQRRRAEDRFRQTMTELERGKLPGLKFQPLAVCELEIGRG</sequence>
<protein>
    <submittedName>
        <fullName evidence="7">Unannotated protein</fullName>
    </submittedName>
</protein>
<dbReference type="PANTHER" id="PTHR45766:SF6">
    <property type="entry name" value="SWI_SNF-RELATED MATRIX-ASSOCIATED ACTIN-DEPENDENT REGULATOR OF CHROMATIN SUBFAMILY A-LIKE PROTEIN 1"/>
    <property type="match status" value="1"/>
</dbReference>
<dbReference type="InterPro" id="IPR000330">
    <property type="entry name" value="SNF2_N"/>
</dbReference>
<proteinExistence type="predicted"/>
<dbReference type="AlphaFoldDB" id="A0A6J7I216"/>
<dbReference type="SMART" id="SM00487">
    <property type="entry name" value="DEXDc"/>
    <property type="match status" value="1"/>
</dbReference>
<dbReference type="InterPro" id="IPR038718">
    <property type="entry name" value="SNF2-like_sf"/>
</dbReference>
<dbReference type="Gene3D" id="3.40.50.300">
    <property type="entry name" value="P-loop containing nucleotide triphosphate hydrolases"/>
    <property type="match status" value="1"/>
</dbReference>
<dbReference type="InterPro" id="IPR027417">
    <property type="entry name" value="P-loop_NTPase"/>
</dbReference>
<dbReference type="Gene3D" id="3.40.50.10810">
    <property type="entry name" value="Tandem AAA-ATPase domain"/>
    <property type="match status" value="1"/>
</dbReference>
<dbReference type="GO" id="GO:0005524">
    <property type="term" value="F:ATP binding"/>
    <property type="evidence" value="ECO:0007669"/>
    <property type="project" value="UniProtKB-KW"/>
</dbReference>
<evidence type="ECO:0000259" key="5">
    <source>
        <dbReference type="PROSITE" id="PS51192"/>
    </source>
</evidence>
<gene>
    <name evidence="7" type="ORF">UFOPK3720_00415</name>
</gene>
<dbReference type="CDD" id="cd18011">
    <property type="entry name" value="DEXDc_RapA"/>
    <property type="match status" value="1"/>
</dbReference>
<dbReference type="InterPro" id="IPR057342">
    <property type="entry name" value="DEXDc_RapA"/>
</dbReference>
<evidence type="ECO:0000256" key="1">
    <source>
        <dbReference type="ARBA" id="ARBA00022741"/>
    </source>
</evidence>
<accession>A0A6J7I216</accession>
<dbReference type="InterPro" id="IPR001650">
    <property type="entry name" value="Helicase_C-like"/>
</dbReference>
<dbReference type="GO" id="GO:0004386">
    <property type="term" value="F:helicase activity"/>
    <property type="evidence" value="ECO:0007669"/>
    <property type="project" value="UniProtKB-KW"/>
</dbReference>
<dbReference type="PROSITE" id="PS51194">
    <property type="entry name" value="HELICASE_CTER"/>
    <property type="match status" value="1"/>
</dbReference>
<dbReference type="SUPFAM" id="SSF52540">
    <property type="entry name" value="P-loop containing nucleoside triphosphate hydrolases"/>
    <property type="match status" value="2"/>
</dbReference>
<dbReference type="GO" id="GO:0016787">
    <property type="term" value="F:hydrolase activity"/>
    <property type="evidence" value="ECO:0007669"/>
    <property type="project" value="UniProtKB-KW"/>
</dbReference>
<dbReference type="Pfam" id="PF00176">
    <property type="entry name" value="SNF2-rel_dom"/>
    <property type="match status" value="1"/>
</dbReference>
<keyword evidence="1" id="KW-0547">Nucleotide-binding</keyword>
<keyword evidence="4" id="KW-0067">ATP-binding</keyword>
<keyword evidence="3" id="KW-0347">Helicase</keyword>
<dbReference type="PROSITE" id="PS51192">
    <property type="entry name" value="HELICASE_ATP_BIND_1"/>
    <property type="match status" value="1"/>
</dbReference>
<reference evidence="7" key="1">
    <citation type="submission" date="2020-05" db="EMBL/GenBank/DDBJ databases">
        <authorList>
            <person name="Chiriac C."/>
            <person name="Salcher M."/>
            <person name="Ghai R."/>
            <person name="Kavagutti S V."/>
        </authorList>
    </citation>
    <scope>NUCLEOTIDE SEQUENCE</scope>
</reference>
<dbReference type="PANTHER" id="PTHR45766">
    <property type="entry name" value="DNA ANNEALING HELICASE AND ENDONUCLEASE ZRANB3 FAMILY MEMBER"/>
    <property type="match status" value="1"/>
</dbReference>
<dbReference type="CDD" id="cd18793">
    <property type="entry name" value="SF2_C_SNF"/>
    <property type="match status" value="1"/>
</dbReference>
<feature type="domain" description="Helicase ATP-binding" evidence="5">
    <location>
        <begin position="229"/>
        <end position="398"/>
    </location>
</feature>
<evidence type="ECO:0000259" key="6">
    <source>
        <dbReference type="PROSITE" id="PS51194"/>
    </source>
</evidence>
<organism evidence="7">
    <name type="scientific">freshwater metagenome</name>
    <dbReference type="NCBI Taxonomy" id="449393"/>
    <lineage>
        <taxon>unclassified sequences</taxon>
        <taxon>metagenomes</taxon>
        <taxon>ecological metagenomes</taxon>
    </lineage>
</organism>
<dbReference type="EMBL" id="CAFBNB010000053">
    <property type="protein sequence ID" value="CAB4924795.1"/>
    <property type="molecule type" value="Genomic_DNA"/>
</dbReference>
<evidence type="ECO:0000256" key="3">
    <source>
        <dbReference type="ARBA" id="ARBA00022806"/>
    </source>
</evidence>
<dbReference type="InterPro" id="IPR014001">
    <property type="entry name" value="Helicase_ATP-bd"/>
</dbReference>